<dbReference type="InterPro" id="IPR013525">
    <property type="entry name" value="ABC2_TM"/>
</dbReference>
<feature type="transmembrane region" description="Helical" evidence="6">
    <location>
        <begin position="298"/>
        <end position="320"/>
    </location>
</feature>
<organism evidence="8 9">
    <name type="scientific">Aquisalibacillus elongatus</name>
    <dbReference type="NCBI Taxonomy" id="485577"/>
    <lineage>
        <taxon>Bacteria</taxon>
        <taxon>Bacillati</taxon>
        <taxon>Bacillota</taxon>
        <taxon>Bacilli</taxon>
        <taxon>Bacillales</taxon>
        <taxon>Bacillaceae</taxon>
        <taxon>Aquisalibacillus</taxon>
    </lineage>
</organism>
<accession>A0A3N5C1T0</accession>
<evidence type="ECO:0000256" key="1">
    <source>
        <dbReference type="ARBA" id="ARBA00004651"/>
    </source>
</evidence>
<keyword evidence="4 6" id="KW-1133">Transmembrane helix</keyword>
<dbReference type="OrthoDB" id="2966955at2"/>
<feature type="transmembrane region" description="Helical" evidence="6">
    <location>
        <begin position="197"/>
        <end position="217"/>
    </location>
</feature>
<evidence type="ECO:0000313" key="8">
    <source>
        <dbReference type="EMBL" id="RPF50131.1"/>
    </source>
</evidence>
<dbReference type="Gene3D" id="3.40.1710.10">
    <property type="entry name" value="abc type-2 transporter like domain"/>
    <property type="match status" value="1"/>
</dbReference>
<reference evidence="8 9" key="1">
    <citation type="submission" date="2018-11" db="EMBL/GenBank/DDBJ databases">
        <title>Genomic Encyclopedia of Type Strains, Phase IV (KMG-IV): sequencing the most valuable type-strain genomes for metagenomic binning, comparative biology and taxonomic classification.</title>
        <authorList>
            <person name="Goeker M."/>
        </authorList>
    </citation>
    <scope>NUCLEOTIDE SEQUENCE [LARGE SCALE GENOMIC DNA]</scope>
    <source>
        <strain evidence="8 9">DSM 18090</strain>
    </source>
</reference>
<keyword evidence="5 6" id="KW-0472">Membrane</keyword>
<feature type="transmembrane region" description="Helical" evidence="6">
    <location>
        <begin position="238"/>
        <end position="260"/>
    </location>
</feature>
<comment type="subcellular location">
    <subcellularLocation>
        <location evidence="1">Cell membrane</location>
        <topology evidence="1">Multi-pass membrane protein</topology>
    </subcellularLocation>
</comment>
<protein>
    <submittedName>
        <fullName evidence="8">ABC-2 family transporter</fullName>
    </submittedName>
</protein>
<dbReference type="Pfam" id="PF12698">
    <property type="entry name" value="ABC2_membrane_3"/>
    <property type="match status" value="1"/>
</dbReference>
<dbReference type="Proteomes" id="UP000276443">
    <property type="component" value="Unassembled WGS sequence"/>
</dbReference>
<evidence type="ECO:0000256" key="2">
    <source>
        <dbReference type="ARBA" id="ARBA00022475"/>
    </source>
</evidence>
<evidence type="ECO:0000259" key="7">
    <source>
        <dbReference type="Pfam" id="PF12698"/>
    </source>
</evidence>
<dbReference type="InterPro" id="IPR051449">
    <property type="entry name" value="ABC-2_transporter_component"/>
</dbReference>
<name>A0A3N5C1T0_9BACI</name>
<gene>
    <name evidence="8" type="ORF">EDC24_2949</name>
</gene>
<keyword evidence="2" id="KW-1003">Cell membrane</keyword>
<proteinExistence type="predicted"/>
<dbReference type="RefSeq" id="WP_124223772.1">
    <property type="nucleotide sequence ID" value="NZ_RKRF01000014.1"/>
</dbReference>
<comment type="caution">
    <text evidence="8">The sequence shown here is derived from an EMBL/GenBank/DDBJ whole genome shotgun (WGS) entry which is preliminary data.</text>
</comment>
<keyword evidence="3 6" id="KW-0812">Transmembrane</keyword>
<feature type="domain" description="ABC-2 type transporter transmembrane" evidence="7">
    <location>
        <begin position="12"/>
        <end position="335"/>
    </location>
</feature>
<evidence type="ECO:0000256" key="5">
    <source>
        <dbReference type="ARBA" id="ARBA00023136"/>
    </source>
</evidence>
<evidence type="ECO:0000256" key="3">
    <source>
        <dbReference type="ARBA" id="ARBA00022692"/>
    </source>
</evidence>
<dbReference type="AlphaFoldDB" id="A0A3N5C1T0"/>
<sequence length="337" mass="40046">MRIIVKKIFKNKWTWLFLVFMPLIAAIMAMTLVDSTSNDLRIPVVVVDSHEQPITDDILSEIKGDDTFYIKKETSIPRYALERGEVEAIFVIPENLEEKINSSDLEKSILWYRNKRSVFDGLFKEQLASTIMKRAVRAEAANIVINEQPEQNWNETYDYGLRYFEPEPIFQLNFEEIQSVQNDAGEESNQQYILLRFLIWIYMWIVLAMLAKIVLDWKQQAIFDRMSVVHHSHKLRHAWLIMTILITGILSLSLLLILQHMMLEKLIWFDVFRDVLLILGSAVIYYMMTYFIRRKETLWAFALSYSTVSTVVFFLVYYQFLTLDWWTFLFLPSWILM</sequence>
<evidence type="ECO:0000256" key="6">
    <source>
        <dbReference type="SAM" id="Phobius"/>
    </source>
</evidence>
<dbReference type="GO" id="GO:0005886">
    <property type="term" value="C:plasma membrane"/>
    <property type="evidence" value="ECO:0007669"/>
    <property type="project" value="UniProtKB-SubCell"/>
</dbReference>
<evidence type="ECO:0000313" key="9">
    <source>
        <dbReference type="Proteomes" id="UP000276443"/>
    </source>
</evidence>
<dbReference type="GO" id="GO:0140359">
    <property type="term" value="F:ABC-type transporter activity"/>
    <property type="evidence" value="ECO:0007669"/>
    <property type="project" value="InterPro"/>
</dbReference>
<dbReference type="PANTHER" id="PTHR30294:SF29">
    <property type="entry name" value="MULTIDRUG ABC TRANSPORTER PERMEASE YBHS-RELATED"/>
    <property type="match status" value="1"/>
</dbReference>
<evidence type="ECO:0000256" key="4">
    <source>
        <dbReference type="ARBA" id="ARBA00022989"/>
    </source>
</evidence>
<feature type="transmembrane region" description="Helical" evidence="6">
    <location>
        <begin position="266"/>
        <end position="286"/>
    </location>
</feature>
<dbReference type="PANTHER" id="PTHR30294">
    <property type="entry name" value="MEMBRANE COMPONENT OF ABC TRANSPORTER YHHJ-RELATED"/>
    <property type="match status" value="1"/>
</dbReference>
<keyword evidence="9" id="KW-1185">Reference proteome</keyword>
<dbReference type="EMBL" id="RKRF01000014">
    <property type="protein sequence ID" value="RPF50131.1"/>
    <property type="molecule type" value="Genomic_DNA"/>
</dbReference>